<name>A0A8J2YIS9_9BACL</name>
<comment type="caution">
    <text evidence="2">The sequence shown here is derived from an EMBL/GenBank/DDBJ whole genome shotgun (WGS) entry which is preliminary data.</text>
</comment>
<dbReference type="PROSITE" id="PS51677">
    <property type="entry name" value="NODB"/>
    <property type="match status" value="1"/>
</dbReference>
<dbReference type="Pfam" id="PF01522">
    <property type="entry name" value="Polysacc_deac_1"/>
    <property type="match status" value="1"/>
</dbReference>
<dbReference type="CDD" id="cd10948">
    <property type="entry name" value="CE4_BsPdaA_like"/>
    <property type="match status" value="1"/>
</dbReference>
<dbReference type="InterPro" id="IPR011330">
    <property type="entry name" value="Glyco_hydro/deAcase_b/a-brl"/>
</dbReference>
<dbReference type="SUPFAM" id="SSF88713">
    <property type="entry name" value="Glycoside hydrolase/deacetylase"/>
    <property type="match status" value="1"/>
</dbReference>
<evidence type="ECO:0000313" key="3">
    <source>
        <dbReference type="Proteomes" id="UP000628775"/>
    </source>
</evidence>
<accession>A0A8J2YIS9</accession>
<evidence type="ECO:0000313" key="2">
    <source>
        <dbReference type="EMBL" id="GGE45348.1"/>
    </source>
</evidence>
<dbReference type="Gene3D" id="3.20.20.370">
    <property type="entry name" value="Glycoside hydrolase/deacetylase"/>
    <property type="match status" value="1"/>
</dbReference>
<evidence type="ECO:0000259" key="1">
    <source>
        <dbReference type="PROSITE" id="PS51677"/>
    </source>
</evidence>
<organism evidence="2 3">
    <name type="scientific">Pullulanibacillus camelliae</name>
    <dbReference type="NCBI Taxonomy" id="1707096"/>
    <lineage>
        <taxon>Bacteria</taxon>
        <taxon>Bacillati</taxon>
        <taxon>Bacillota</taxon>
        <taxon>Bacilli</taxon>
        <taxon>Bacillales</taxon>
        <taxon>Sporolactobacillaceae</taxon>
        <taxon>Pullulanibacillus</taxon>
    </lineage>
</organism>
<proteinExistence type="predicted"/>
<dbReference type="EMBL" id="BMIR01000011">
    <property type="protein sequence ID" value="GGE45348.1"/>
    <property type="molecule type" value="Genomic_DNA"/>
</dbReference>
<dbReference type="InterPro" id="IPR002509">
    <property type="entry name" value="NODB_dom"/>
</dbReference>
<dbReference type="InterPro" id="IPR050248">
    <property type="entry name" value="Polysacc_deacetylase_ArnD"/>
</dbReference>
<dbReference type="AlphaFoldDB" id="A0A8J2YIS9"/>
<dbReference type="GO" id="GO:0016810">
    <property type="term" value="F:hydrolase activity, acting on carbon-nitrogen (but not peptide) bonds"/>
    <property type="evidence" value="ECO:0007669"/>
    <property type="project" value="InterPro"/>
</dbReference>
<sequence length="259" mass="30186">MRKLFVMLVLSLIPLLLLPQFVAAKDWYFKPSQNNQPSTTEPEYESLLKKYHSVWIGNTKEKDIYLTFDCGYENGYTDDILDVLKQKKVPATFFVTGHFIMDQSQLVQRMVKEGHIIGNHSWGHPDLSKISNEKYKIELEKLKQAYTELTGRTDMVYLRPPRGTFSERALKLGEQEGYTTVFWSFAYQDWLRDQQKGGDYAYKSIMRRVHPGAIMLLHSVSKDNADALGRVIDDLRKQGYHFRSLDYLMAHQATPSFVW</sequence>
<reference evidence="2" key="1">
    <citation type="journal article" date="2014" name="Int. J. Syst. Evol. Microbiol.">
        <title>Complete genome sequence of Corynebacterium casei LMG S-19264T (=DSM 44701T), isolated from a smear-ripened cheese.</title>
        <authorList>
            <consortium name="US DOE Joint Genome Institute (JGI-PGF)"/>
            <person name="Walter F."/>
            <person name="Albersmeier A."/>
            <person name="Kalinowski J."/>
            <person name="Ruckert C."/>
        </authorList>
    </citation>
    <scope>NUCLEOTIDE SEQUENCE</scope>
    <source>
        <strain evidence="2">CGMCC 1.15371</strain>
    </source>
</reference>
<dbReference type="RefSeq" id="WP_188694488.1">
    <property type="nucleotide sequence ID" value="NZ_BMIR01000011.1"/>
</dbReference>
<feature type="domain" description="NodB homology" evidence="1">
    <location>
        <begin position="62"/>
        <end position="243"/>
    </location>
</feature>
<dbReference type="GO" id="GO:0005975">
    <property type="term" value="P:carbohydrate metabolic process"/>
    <property type="evidence" value="ECO:0007669"/>
    <property type="project" value="InterPro"/>
</dbReference>
<dbReference type="InterPro" id="IPR014235">
    <property type="entry name" value="Spore_PdaA"/>
</dbReference>
<reference evidence="2" key="2">
    <citation type="submission" date="2020-09" db="EMBL/GenBank/DDBJ databases">
        <authorList>
            <person name="Sun Q."/>
            <person name="Zhou Y."/>
        </authorList>
    </citation>
    <scope>NUCLEOTIDE SEQUENCE</scope>
    <source>
        <strain evidence="2">CGMCC 1.15371</strain>
    </source>
</reference>
<keyword evidence="3" id="KW-1185">Reference proteome</keyword>
<dbReference type="PANTHER" id="PTHR10587:SF78">
    <property type="entry name" value="PEPTIDOGLYCAN-N-ACETYLMURAMIC ACID DEACETYLASE PDAA"/>
    <property type="match status" value="1"/>
</dbReference>
<dbReference type="PANTHER" id="PTHR10587">
    <property type="entry name" value="GLYCOSYL TRANSFERASE-RELATED"/>
    <property type="match status" value="1"/>
</dbReference>
<gene>
    <name evidence="2" type="ORF">GCM10011391_25230</name>
</gene>
<dbReference type="NCBIfam" id="TIGR02884">
    <property type="entry name" value="spore_pdaA"/>
    <property type="match status" value="1"/>
</dbReference>
<dbReference type="GO" id="GO:0016020">
    <property type="term" value="C:membrane"/>
    <property type="evidence" value="ECO:0007669"/>
    <property type="project" value="TreeGrafter"/>
</dbReference>
<protein>
    <submittedName>
        <fullName evidence="2">Delta-lactam-biosynthetic de-N-acetylase</fullName>
    </submittedName>
</protein>
<dbReference type="Proteomes" id="UP000628775">
    <property type="component" value="Unassembled WGS sequence"/>
</dbReference>